<reference evidence="2 3" key="3">
    <citation type="journal article" date="2017" name="G3 (Bethesda)">
        <title>Comparative analysis highlights variable genome content of wheat rusts and divergence of the mating loci.</title>
        <authorList>
            <person name="Cuomo C.A."/>
            <person name="Bakkeren G."/>
            <person name="Khalil H.B."/>
            <person name="Panwar V."/>
            <person name="Joly D."/>
            <person name="Linning R."/>
            <person name="Sakthikumar S."/>
            <person name="Song X."/>
            <person name="Adiconis X."/>
            <person name="Fan L."/>
            <person name="Goldberg J.M."/>
            <person name="Levin J.Z."/>
            <person name="Young S."/>
            <person name="Zeng Q."/>
            <person name="Anikster Y."/>
            <person name="Bruce M."/>
            <person name="Wang M."/>
            <person name="Yin C."/>
            <person name="McCallum B."/>
            <person name="Szabo L.J."/>
            <person name="Hulbert S."/>
            <person name="Chen X."/>
            <person name="Fellers J.P."/>
        </authorList>
    </citation>
    <scope>NUCLEOTIDE SEQUENCE</scope>
    <source>
        <strain evidence="2">isolate 1-1 / race 1 (BBBD)</strain>
        <strain evidence="3">Isolate 1-1 / race 1 (BBBD)</strain>
    </source>
</reference>
<sequence>MPELVITCMAFPVPTPSTIVVGCATNELVPGWAVDLSWRLAAEGVPEIRDPLLRLEFAHLPSGAAIPALLDARLWGISWIGTVAVSLSPSARALLLARSPILASSPDAARPRAASVAISCKVQNLLRVTRLDDNETPVLVERPFFDLLRHTNSAHGPAALALVWQRTGAYGT</sequence>
<evidence type="ECO:0000313" key="1">
    <source>
        <dbReference type="EMBL" id="OAV85221.1"/>
    </source>
</evidence>
<name>A0A180FXU7_PUCT1</name>
<dbReference type="EMBL" id="ADAS02005883">
    <property type="protein sequence ID" value="OAV85221.1"/>
    <property type="molecule type" value="Genomic_DNA"/>
</dbReference>
<proteinExistence type="predicted"/>
<keyword evidence="3" id="KW-1185">Reference proteome</keyword>
<protein>
    <submittedName>
        <fullName evidence="1 2">Uncharacterized protein</fullName>
    </submittedName>
</protein>
<gene>
    <name evidence="1" type="ORF">PTTG_30688</name>
</gene>
<organism evidence="1">
    <name type="scientific">Puccinia triticina (isolate 1-1 / race 1 (BBBD))</name>
    <name type="common">Brown leaf rust fungus</name>
    <dbReference type="NCBI Taxonomy" id="630390"/>
    <lineage>
        <taxon>Eukaryota</taxon>
        <taxon>Fungi</taxon>
        <taxon>Dikarya</taxon>
        <taxon>Basidiomycota</taxon>
        <taxon>Pucciniomycotina</taxon>
        <taxon>Pucciniomycetes</taxon>
        <taxon>Pucciniales</taxon>
        <taxon>Pucciniaceae</taxon>
        <taxon>Puccinia</taxon>
    </lineage>
</organism>
<dbReference type="Proteomes" id="UP000005240">
    <property type="component" value="Unassembled WGS sequence"/>
</dbReference>
<accession>A0A180FXU7</accession>
<reference evidence="1" key="2">
    <citation type="submission" date="2016-05" db="EMBL/GenBank/DDBJ databases">
        <title>Comparative analysis highlights variable genome content of wheat rusts and divergence of the mating loci.</title>
        <authorList>
            <person name="Cuomo C.A."/>
            <person name="Bakkeren G."/>
            <person name="Szabo L."/>
            <person name="Khalil H."/>
            <person name="Joly D."/>
            <person name="Goldberg J."/>
            <person name="Young S."/>
            <person name="Zeng Q."/>
            <person name="Fellers J."/>
        </authorList>
    </citation>
    <scope>NUCLEOTIDE SEQUENCE [LARGE SCALE GENOMIC DNA]</scope>
    <source>
        <strain evidence="1">1-1 BBBD Race 1</strain>
    </source>
</reference>
<dbReference type="AlphaFoldDB" id="A0A180FXU7"/>
<dbReference type="EnsemblFungi" id="PTTG_30688-t43_1">
    <property type="protein sequence ID" value="PTTG_30688-t43_1-p1"/>
    <property type="gene ID" value="PTTG_30688"/>
</dbReference>
<evidence type="ECO:0000313" key="3">
    <source>
        <dbReference type="Proteomes" id="UP000005240"/>
    </source>
</evidence>
<reference evidence="1" key="1">
    <citation type="submission" date="2009-11" db="EMBL/GenBank/DDBJ databases">
        <authorList>
            <consortium name="The Broad Institute Genome Sequencing Platform"/>
            <person name="Ward D."/>
            <person name="Feldgarden M."/>
            <person name="Earl A."/>
            <person name="Young S.K."/>
            <person name="Zeng Q."/>
            <person name="Koehrsen M."/>
            <person name="Alvarado L."/>
            <person name="Berlin A."/>
            <person name="Bochicchio J."/>
            <person name="Borenstein D."/>
            <person name="Chapman S.B."/>
            <person name="Chen Z."/>
            <person name="Engels R."/>
            <person name="Freedman E."/>
            <person name="Gellesch M."/>
            <person name="Goldberg J."/>
            <person name="Griggs A."/>
            <person name="Gujja S."/>
            <person name="Heilman E."/>
            <person name="Heiman D."/>
            <person name="Hepburn T."/>
            <person name="Howarth C."/>
            <person name="Jen D."/>
            <person name="Larson L."/>
            <person name="Lewis B."/>
            <person name="Mehta T."/>
            <person name="Park D."/>
            <person name="Pearson M."/>
            <person name="Roberts A."/>
            <person name="Saif S."/>
            <person name="Shea T."/>
            <person name="Shenoy N."/>
            <person name="Sisk P."/>
            <person name="Stolte C."/>
            <person name="Sykes S."/>
            <person name="Thomson T."/>
            <person name="Walk T."/>
            <person name="White J."/>
            <person name="Yandava C."/>
            <person name="Izard J."/>
            <person name="Baranova O.V."/>
            <person name="Blanton J.M."/>
            <person name="Tanner A.C."/>
            <person name="Dewhirst F.E."/>
            <person name="Haas B."/>
            <person name="Nusbaum C."/>
            <person name="Birren B."/>
        </authorList>
    </citation>
    <scope>NUCLEOTIDE SEQUENCE [LARGE SCALE GENOMIC DNA]</scope>
    <source>
        <strain evidence="1">1-1 BBBD Race 1</strain>
    </source>
</reference>
<dbReference type="VEuPathDB" id="FungiDB:PTTG_30688"/>
<evidence type="ECO:0000313" key="2">
    <source>
        <dbReference type="EnsemblFungi" id="PTTG_30688-t43_1-p1"/>
    </source>
</evidence>
<reference evidence="2" key="4">
    <citation type="submission" date="2025-05" db="UniProtKB">
        <authorList>
            <consortium name="EnsemblFungi"/>
        </authorList>
    </citation>
    <scope>IDENTIFICATION</scope>
    <source>
        <strain evidence="2">isolate 1-1 / race 1 (BBBD)</strain>
    </source>
</reference>